<evidence type="ECO:0000259" key="11">
    <source>
        <dbReference type="Pfam" id="PF01966"/>
    </source>
</evidence>
<dbReference type="CDD" id="cd05398">
    <property type="entry name" value="NT_ClassII-CCAase"/>
    <property type="match status" value="1"/>
</dbReference>
<evidence type="ECO:0000259" key="13">
    <source>
        <dbReference type="Pfam" id="PF13735"/>
    </source>
</evidence>
<dbReference type="SUPFAM" id="SSF81301">
    <property type="entry name" value="Nucleotidyltransferase"/>
    <property type="match status" value="1"/>
</dbReference>
<dbReference type="Pfam" id="PF01743">
    <property type="entry name" value="PolyA_pol"/>
    <property type="match status" value="1"/>
</dbReference>
<dbReference type="Gene3D" id="1.10.3090.10">
    <property type="entry name" value="cca-adding enzyme, domain 2"/>
    <property type="match status" value="1"/>
</dbReference>
<evidence type="ECO:0000256" key="7">
    <source>
        <dbReference type="ARBA" id="ARBA00022842"/>
    </source>
</evidence>
<dbReference type="BioCyc" id="RCHA213810:RUM_RS02385-MONOMER"/>
<keyword evidence="4 14" id="KW-0548">Nucleotidyltransferase</keyword>
<gene>
    <name evidence="14" type="ordered locus">RUM_04930</name>
</gene>
<evidence type="ECO:0000256" key="9">
    <source>
        <dbReference type="RuleBase" id="RU003953"/>
    </source>
</evidence>
<name>D4LAS6_RUMC1</name>
<dbReference type="InterPro" id="IPR002646">
    <property type="entry name" value="PolA_pol_head_dom"/>
</dbReference>
<dbReference type="Proteomes" id="UP000007054">
    <property type="component" value="Chromosome"/>
</dbReference>
<feature type="domain" description="CCA-adding enzyme C-terminal" evidence="13">
    <location>
        <begin position="386"/>
        <end position="434"/>
    </location>
</feature>
<dbReference type="PATRIC" id="fig|213810.4.peg.398"/>
<dbReference type="Pfam" id="PF13735">
    <property type="entry name" value="tRNA_NucTran2_2"/>
    <property type="match status" value="1"/>
</dbReference>
<dbReference type="GO" id="GO:0016787">
    <property type="term" value="F:hydrolase activity"/>
    <property type="evidence" value="ECO:0007669"/>
    <property type="project" value="UniProtKB-KW"/>
</dbReference>
<dbReference type="EC" id="2.7.7.21" evidence="14"/>
<evidence type="ECO:0000256" key="2">
    <source>
        <dbReference type="ARBA" id="ARBA00022679"/>
    </source>
</evidence>
<dbReference type="GO" id="GO:0000049">
    <property type="term" value="F:tRNA binding"/>
    <property type="evidence" value="ECO:0007669"/>
    <property type="project" value="TreeGrafter"/>
</dbReference>
<dbReference type="PANTHER" id="PTHR46173:SF1">
    <property type="entry name" value="CCA TRNA NUCLEOTIDYLTRANSFERASE 1, MITOCHONDRIAL"/>
    <property type="match status" value="1"/>
</dbReference>
<dbReference type="GO" id="GO:0000166">
    <property type="term" value="F:nucleotide binding"/>
    <property type="evidence" value="ECO:0007669"/>
    <property type="project" value="UniProtKB-KW"/>
</dbReference>
<dbReference type="EC" id="2.7.7.25" evidence="14"/>
<dbReference type="Pfam" id="PF12627">
    <property type="entry name" value="PolyA_pol_RNAbd"/>
    <property type="match status" value="1"/>
</dbReference>
<dbReference type="Pfam" id="PF01966">
    <property type="entry name" value="HD"/>
    <property type="match status" value="1"/>
</dbReference>
<keyword evidence="14" id="KW-0378">Hydrolase</keyword>
<evidence type="ECO:0000256" key="8">
    <source>
        <dbReference type="ARBA" id="ARBA00022884"/>
    </source>
</evidence>
<dbReference type="EC" id="3.1.4.-" evidence="14"/>
<evidence type="ECO:0000256" key="3">
    <source>
        <dbReference type="ARBA" id="ARBA00022694"/>
    </source>
</evidence>
<evidence type="ECO:0000313" key="14">
    <source>
        <dbReference type="EMBL" id="CBL16721.1"/>
    </source>
</evidence>
<dbReference type="Gene3D" id="1.10.246.80">
    <property type="match status" value="1"/>
</dbReference>
<evidence type="ECO:0000256" key="6">
    <source>
        <dbReference type="ARBA" id="ARBA00022741"/>
    </source>
</evidence>
<dbReference type="PANTHER" id="PTHR46173">
    <property type="entry name" value="CCA TRNA NUCLEOTIDYLTRANSFERASE 1, MITOCHONDRIAL"/>
    <property type="match status" value="1"/>
</dbReference>
<evidence type="ECO:0000256" key="5">
    <source>
        <dbReference type="ARBA" id="ARBA00022723"/>
    </source>
</evidence>
<dbReference type="InterPro" id="IPR006674">
    <property type="entry name" value="HD_domain"/>
</dbReference>
<feature type="domain" description="Poly A polymerase head" evidence="10">
    <location>
        <begin position="22"/>
        <end position="144"/>
    </location>
</feature>
<proteinExistence type="inferred from homology"/>
<dbReference type="GeneID" id="83155317"/>
<dbReference type="Gene3D" id="3.30.460.10">
    <property type="entry name" value="Beta Polymerase, domain 2"/>
    <property type="match status" value="1"/>
</dbReference>
<keyword evidence="5" id="KW-0479">Metal-binding</keyword>
<keyword evidence="6" id="KW-0547">Nucleotide-binding</keyword>
<dbReference type="GO" id="GO:0046872">
    <property type="term" value="F:metal ion binding"/>
    <property type="evidence" value="ECO:0007669"/>
    <property type="project" value="UniProtKB-KW"/>
</dbReference>
<protein>
    <submittedName>
        <fullName evidence="14">Uncharacterized domain HDIG</fullName>
        <ecNumber evidence="14">2.7.7.21</ecNumber>
        <ecNumber evidence="14">2.7.7.25</ecNumber>
        <ecNumber evidence="14">3.1.3.-</ecNumber>
        <ecNumber evidence="14">3.1.4.-</ecNumber>
    </submittedName>
</protein>
<reference evidence="14" key="1">
    <citation type="submission" date="2010-03" db="EMBL/GenBank/DDBJ databases">
        <title>The genome sequence of Ruminococcus sp. 18P13.</title>
        <authorList>
            <consortium name="metaHIT consortium -- http://www.metahit.eu/"/>
            <person name="Pajon A."/>
            <person name="Turner K."/>
            <person name="Parkhill J."/>
            <person name="Bernalier A."/>
        </authorList>
    </citation>
    <scope>NUCLEOTIDE SEQUENCE [LARGE SCALE GENOMIC DNA]</scope>
    <source>
        <strain evidence="14">Type strain: 18P13</strain>
    </source>
</reference>
<keyword evidence="15" id="KW-1185">Reference proteome</keyword>
<evidence type="ECO:0000313" key="15">
    <source>
        <dbReference type="Proteomes" id="UP000007054"/>
    </source>
</evidence>
<dbReference type="STRING" id="213810.RUM_04930"/>
<keyword evidence="2 9" id="KW-0808">Transferase</keyword>
<dbReference type="HOGENOM" id="CLU_015961_3_1_9"/>
<comment type="cofactor">
    <cofactor evidence="1">
        <name>Mg(2+)</name>
        <dbReference type="ChEBI" id="CHEBI:18420"/>
    </cofactor>
</comment>
<keyword evidence="7" id="KW-0460">Magnesium</keyword>
<dbReference type="SUPFAM" id="SSF81891">
    <property type="entry name" value="Poly A polymerase C-terminal region-like"/>
    <property type="match status" value="1"/>
</dbReference>
<dbReference type="CDD" id="cd00077">
    <property type="entry name" value="HDc"/>
    <property type="match status" value="1"/>
</dbReference>
<dbReference type="EMBL" id="FP929052">
    <property type="protein sequence ID" value="CBL16721.1"/>
    <property type="molecule type" value="Genomic_DNA"/>
</dbReference>
<dbReference type="KEGG" id="rch:RUM_04930"/>
<dbReference type="AlphaFoldDB" id="D4LAS6"/>
<dbReference type="InterPro" id="IPR003607">
    <property type="entry name" value="HD/PDEase_dom"/>
</dbReference>
<dbReference type="RefSeq" id="WP_015557628.1">
    <property type="nucleotide sequence ID" value="NC_021039.1"/>
</dbReference>
<evidence type="ECO:0000259" key="12">
    <source>
        <dbReference type="Pfam" id="PF12627"/>
    </source>
</evidence>
<reference evidence="14" key="2">
    <citation type="submission" date="2010-03" db="EMBL/GenBank/DDBJ databases">
        <authorList>
            <person name="Pajon A."/>
        </authorList>
    </citation>
    <scope>NUCLEOTIDE SEQUENCE</scope>
    <source>
        <strain evidence="14">Type strain: 18P13</strain>
    </source>
</reference>
<evidence type="ECO:0000256" key="4">
    <source>
        <dbReference type="ARBA" id="ARBA00022695"/>
    </source>
</evidence>
<feature type="domain" description="HD" evidence="11">
    <location>
        <begin position="241"/>
        <end position="343"/>
    </location>
</feature>
<sequence length="446" mass="49414">MHTLPPQVLTAMELLEQAGYACHIVGGCVRDMLLGRTPSDYDLTTNALPEQMQQVFASCRTIETGIAHGTLTILLEGMSLECTTYRVDGTYSDGRHPDSVRFTPTLEEDLARRDFTVNAMAYHPRLGLTDPFGGRDDLKRGILRCVGEPERRFTEDALRILRCVRFASVLGFAVEPETAAAVHSMKQRLELVSAERIRSELDKLLMGEHVTEILCRYGDVVFVPIPELAPCLGFAQHSRYHCYDVWTHVAHTVGAAPRDPLLRLTMLLHDVGKPDCFTLDPDGTGHFKGHAPKGAVLAAKILPRLRYDKHTCEQVTELIAWHAEKLRSRASVRHALSRLGAEQFFRLIDVMCADNSAKQPFCLEELPGLLEAADYARALLDAGVCLTLKQLAVNGRDLVAIGAQGRQIGQVLQMLLDAVVAERASNDRAQLLELAQVCLRELQAGF</sequence>
<organism evidence="14 15">
    <name type="scientific">Ruminococcus champanellensis (strain DSM 18848 / JCM 17042 / KCTC 15320 / 18P13)</name>
    <dbReference type="NCBI Taxonomy" id="213810"/>
    <lineage>
        <taxon>Bacteria</taxon>
        <taxon>Bacillati</taxon>
        <taxon>Bacillota</taxon>
        <taxon>Clostridia</taxon>
        <taxon>Eubacteriales</taxon>
        <taxon>Oscillospiraceae</taxon>
        <taxon>Ruminococcus</taxon>
    </lineage>
</organism>
<dbReference type="EC" id="3.1.3.-" evidence="14"/>
<dbReference type="InterPro" id="IPR032828">
    <property type="entry name" value="PolyA_RNA-bd"/>
</dbReference>
<dbReference type="InterPro" id="IPR032810">
    <property type="entry name" value="CCA-adding_enz_C"/>
</dbReference>
<keyword evidence="8 9" id="KW-0694">RNA-binding</keyword>
<dbReference type="GO" id="GO:0016779">
    <property type="term" value="F:nucleotidyltransferase activity"/>
    <property type="evidence" value="ECO:0007669"/>
    <property type="project" value="UniProtKB-KW"/>
</dbReference>
<dbReference type="InterPro" id="IPR043519">
    <property type="entry name" value="NT_sf"/>
</dbReference>
<keyword evidence="3" id="KW-0819">tRNA processing</keyword>
<dbReference type="InterPro" id="IPR050264">
    <property type="entry name" value="Bact_CCA-adding_enz_type3_sf"/>
</dbReference>
<evidence type="ECO:0000256" key="1">
    <source>
        <dbReference type="ARBA" id="ARBA00001946"/>
    </source>
</evidence>
<evidence type="ECO:0000259" key="10">
    <source>
        <dbReference type="Pfam" id="PF01743"/>
    </source>
</evidence>
<comment type="similarity">
    <text evidence="9">Belongs to the tRNA nucleotidyltransferase/poly(A) polymerase family.</text>
</comment>
<feature type="domain" description="tRNA nucleotidyltransferase/poly(A) polymerase RNA and SrmB- binding" evidence="12">
    <location>
        <begin position="171"/>
        <end position="213"/>
    </location>
</feature>
<dbReference type="GO" id="GO:0008033">
    <property type="term" value="P:tRNA processing"/>
    <property type="evidence" value="ECO:0007669"/>
    <property type="project" value="UniProtKB-KW"/>
</dbReference>
<accession>D4LAS6</accession>